<evidence type="ECO:0000256" key="6">
    <source>
        <dbReference type="RuleBase" id="RU361177"/>
    </source>
</evidence>
<dbReference type="EMBL" id="AMZH03030464">
    <property type="protein sequence ID" value="RRT32872.1"/>
    <property type="molecule type" value="Genomic_DNA"/>
</dbReference>
<comment type="caution">
    <text evidence="8">The sequence shown here is derived from an EMBL/GenBank/DDBJ whole genome shotgun (WGS) entry which is preliminary data.</text>
</comment>
<dbReference type="SUPFAM" id="SSF51905">
    <property type="entry name" value="FAD/NAD(P)-binding domain"/>
    <property type="match status" value="2"/>
</dbReference>
<dbReference type="PRINTS" id="PR00370">
    <property type="entry name" value="FMOXYGENASE"/>
</dbReference>
<dbReference type="EC" id="1.-.-.-" evidence="6"/>
<comment type="catalytic activity">
    <reaction evidence="5">
        <text>indole-3-pyruvate + NADPH + O2 + H(+) = (indol-3-yl)acetate + CO2 + NADP(+) + H2O</text>
        <dbReference type="Rhea" id="RHEA:34331"/>
        <dbReference type="ChEBI" id="CHEBI:15377"/>
        <dbReference type="ChEBI" id="CHEBI:15378"/>
        <dbReference type="ChEBI" id="CHEBI:15379"/>
        <dbReference type="ChEBI" id="CHEBI:16526"/>
        <dbReference type="ChEBI" id="CHEBI:17640"/>
        <dbReference type="ChEBI" id="CHEBI:30854"/>
        <dbReference type="ChEBI" id="CHEBI:57783"/>
        <dbReference type="ChEBI" id="CHEBI:58349"/>
        <dbReference type="EC" id="1.14.13.168"/>
    </reaction>
</comment>
<dbReference type="Pfam" id="PF00743">
    <property type="entry name" value="FMO-like"/>
    <property type="match status" value="2"/>
</dbReference>
<dbReference type="GO" id="GO:0103075">
    <property type="term" value="F:indole-3-pyruvate monooxygenase activity"/>
    <property type="evidence" value="ECO:0007669"/>
    <property type="project" value="UniProtKB-EC"/>
</dbReference>
<evidence type="ECO:0000256" key="3">
    <source>
        <dbReference type="ARBA" id="ARBA00022827"/>
    </source>
</evidence>
<dbReference type="PANTHER" id="PTHR43539">
    <property type="entry name" value="FLAVIN-BINDING MONOOXYGENASE-LIKE PROTEIN (AFU_ORTHOLOGUE AFUA_4G09220)"/>
    <property type="match status" value="1"/>
</dbReference>
<keyword evidence="4 6" id="KW-0560">Oxidoreductase</keyword>
<accession>A0A426X060</accession>
<feature type="region of interest" description="Disordered" evidence="7">
    <location>
        <begin position="147"/>
        <end position="175"/>
    </location>
</feature>
<comment type="cofactor">
    <cofactor evidence="6">
        <name>FAD</name>
        <dbReference type="ChEBI" id="CHEBI:57692"/>
    </cofactor>
</comment>
<evidence type="ECO:0000256" key="2">
    <source>
        <dbReference type="ARBA" id="ARBA00022630"/>
    </source>
</evidence>
<dbReference type="GO" id="GO:0009851">
    <property type="term" value="P:auxin biosynthetic process"/>
    <property type="evidence" value="ECO:0007669"/>
    <property type="project" value="TreeGrafter"/>
</dbReference>
<dbReference type="InterPro" id="IPR020946">
    <property type="entry name" value="Flavin_mOase-like"/>
</dbReference>
<keyword evidence="3 6" id="KW-0274">FAD</keyword>
<evidence type="ECO:0000256" key="5">
    <source>
        <dbReference type="ARBA" id="ARBA00047707"/>
    </source>
</evidence>
<evidence type="ECO:0000256" key="4">
    <source>
        <dbReference type="ARBA" id="ARBA00023002"/>
    </source>
</evidence>
<comment type="similarity">
    <text evidence="1 6">Belongs to the FMO family.</text>
</comment>
<keyword evidence="2 6" id="KW-0285">Flavoprotein</keyword>
<dbReference type="GO" id="GO:0050660">
    <property type="term" value="F:flavin adenine dinucleotide binding"/>
    <property type="evidence" value="ECO:0007669"/>
    <property type="project" value="InterPro"/>
</dbReference>
<proteinExistence type="inferred from homology"/>
<evidence type="ECO:0000256" key="7">
    <source>
        <dbReference type="SAM" id="MobiDB-lite"/>
    </source>
</evidence>
<evidence type="ECO:0000313" key="9">
    <source>
        <dbReference type="Proteomes" id="UP000287651"/>
    </source>
</evidence>
<dbReference type="PANTHER" id="PTHR43539:SF51">
    <property type="entry name" value="INDOLE-3-PYRUVATE MONOOXYGENASE YUCCA8"/>
    <property type="match status" value="1"/>
</dbReference>
<evidence type="ECO:0000256" key="1">
    <source>
        <dbReference type="ARBA" id="ARBA00009183"/>
    </source>
</evidence>
<dbReference type="GO" id="GO:0004499">
    <property type="term" value="F:N,N-dimethylaniline monooxygenase activity"/>
    <property type="evidence" value="ECO:0007669"/>
    <property type="project" value="InterPro"/>
</dbReference>
<dbReference type="Gene3D" id="3.50.50.60">
    <property type="entry name" value="FAD/NAD(P)-binding domain"/>
    <property type="match status" value="1"/>
</dbReference>
<name>A0A426X060_ENSVE</name>
<protein>
    <recommendedName>
        <fullName evidence="6">Flavin-containing monooxygenase</fullName>
        <ecNumber evidence="6">1.-.-.-</ecNumber>
    </recommendedName>
</protein>
<dbReference type="GO" id="GO:0050661">
    <property type="term" value="F:NADP binding"/>
    <property type="evidence" value="ECO:0007669"/>
    <property type="project" value="InterPro"/>
</dbReference>
<feature type="compositionally biased region" description="Low complexity" evidence="7">
    <location>
        <begin position="150"/>
        <end position="171"/>
    </location>
</feature>
<keyword evidence="6" id="KW-0503">Monooxygenase</keyword>
<dbReference type="Proteomes" id="UP000287651">
    <property type="component" value="Unassembled WGS sequence"/>
</dbReference>
<organism evidence="8 9">
    <name type="scientific">Ensete ventricosum</name>
    <name type="common">Abyssinian banana</name>
    <name type="synonym">Musa ensete</name>
    <dbReference type="NCBI Taxonomy" id="4639"/>
    <lineage>
        <taxon>Eukaryota</taxon>
        <taxon>Viridiplantae</taxon>
        <taxon>Streptophyta</taxon>
        <taxon>Embryophyta</taxon>
        <taxon>Tracheophyta</taxon>
        <taxon>Spermatophyta</taxon>
        <taxon>Magnoliopsida</taxon>
        <taxon>Liliopsida</taxon>
        <taxon>Zingiberales</taxon>
        <taxon>Musaceae</taxon>
        <taxon>Ensete</taxon>
    </lineage>
</organism>
<gene>
    <name evidence="8" type="ORF">B296_00051773</name>
</gene>
<dbReference type="InterPro" id="IPR000960">
    <property type="entry name" value="Flavin_mOase"/>
</dbReference>
<dbReference type="AlphaFoldDB" id="A0A426X060"/>
<dbReference type="InterPro" id="IPR036188">
    <property type="entry name" value="FAD/NAD-bd_sf"/>
</dbReference>
<sequence length="489" mass="53439">MSGETPLPATDPRSSPTRRISIVHGPVIVGAGPSGLAVAASLRRLCVPSVILERSDGIADLWSHRMYDRLTLHLPKPFCQLPHLPFPAHFPTYPSKDHFLGYLHAYAHHFSLRPLLGCTVVDARFDPSVSLWRVTAIRRDLSDVPMQALSPSRTSDSLSESSRSTSSVSSETPREPEVVEFLSPWLVVATGENAEPVVPELKGAEGFEGSLLHSSEYKSGVEYEGKKVLVVGCGNSGMEICVDLCEHGAMPFMSVRSGVHILPREMLGTSTFGVAMKLLKWLPTQVVDRFLLIMAKMMIGDTEKYGLKRPKVGPLELKNTTGKTPVLDVGALSLIRDERIKIVSEVESLTSDGARFVDGGEMAFHAVVFATGYKSNVPLWLKAINNLLLLLLLLFPTPSLDSIHLFRSCFKKPRWPYLKEQKNCTDAGGVLTAEGKPEEHPFPNGEKGIYFVGFSGKGLLGASVDAIKTALDVSARWTRLSETKDVVGL</sequence>
<evidence type="ECO:0000313" key="8">
    <source>
        <dbReference type="EMBL" id="RRT32872.1"/>
    </source>
</evidence>
<dbReference type="InterPro" id="IPR050982">
    <property type="entry name" value="Auxin_biosynth/cation_transpt"/>
</dbReference>
<reference evidence="8 9" key="1">
    <citation type="journal article" date="2014" name="Agronomy (Basel)">
        <title>A Draft Genome Sequence for Ensete ventricosum, the Drought-Tolerant Tree Against Hunger.</title>
        <authorList>
            <person name="Harrison J."/>
            <person name="Moore K.A."/>
            <person name="Paszkiewicz K."/>
            <person name="Jones T."/>
            <person name="Grant M."/>
            <person name="Ambacheew D."/>
            <person name="Muzemil S."/>
            <person name="Studholme D.J."/>
        </authorList>
    </citation>
    <scope>NUCLEOTIDE SEQUENCE [LARGE SCALE GENOMIC DNA]</scope>
</reference>